<dbReference type="InterPro" id="IPR016181">
    <property type="entry name" value="Acyl_CoA_acyltransferase"/>
</dbReference>
<dbReference type="Proteomes" id="UP000622580">
    <property type="component" value="Unassembled WGS sequence"/>
</dbReference>
<accession>A0A941CWV7</accession>
<dbReference type="PANTHER" id="PTHR13947:SF37">
    <property type="entry name" value="LD18367P"/>
    <property type="match status" value="1"/>
</dbReference>
<dbReference type="InterPro" id="IPR000835">
    <property type="entry name" value="HTH_MarR-typ"/>
</dbReference>
<reference evidence="4" key="1">
    <citation type="submission" date="2021-04" db="EMBL/GenBank/DDBJ databases">
        <title>Draft genome assembly of strain Phenylobacterium sp. 20VBR1 using MiniION and Illumina platforms.</title>
        <authorList>
            <person name="Thomas F.A."/>
            <person name="Krishnan K.P."/>
            <person name="Sinha R.K."/>
        </authorList>
    </citation>
    <scope>NUCLEOTIDE SEQUENCE</scope>
    <source>
        <strain evidence="4">20VBR1</strain>
    </source>
</reference>
<keyword evidence="5" id="KW-1185">Reference proteome</keyword>
<proteinExistence type="predicted"/>
<dbReference type="Gene3D" id="1.10.10.10">
    <property type="entry name" value="Winged helix-like DNA-binding domain superfamily/Winged helix DNA-binding domain"/>
    <property type="match status" value="1"/>
</dbReference>
<evidence type="ECO:0000256" key="1">
    <source>
        <dbReference type="ARBA" id="ARBA00022679"/>
    </source>
</evidence>
<dbReference type="RefSeq" id="WP_215337826.1">
    <property type="nucleotide sequence ID" value="NZ_JAGSGD010000001.1"/>
</dbReference>
<evidence type="ECO:0000259" key="2">
    <source>
        <dbReference type="PROSITE" id="PS50995"/>
    </source>
</evidence>
<keyword evidence="1" id="KW-0808">Transferase</keyword>
<comment type="caution">
    <text evidence="4">The sequence shown here is derived from an EMBL/GenBank/DDBJ whole genome shotgun (WGS) entry which is preliminary data.</text>
</comment>
<feature type="domain" description="HTH marR-type" evidence="2">
    <location>
        <begin position="1"/>
        <end position="138"/>
    </location>
</feature>
<dbReference type="CDD" id="cd04301">
    <property type="entry name" value="NAT_SF"/>
    <property type="match status" value="1"/>
</dbReference>
<dbReference type="SMART" id="SM00347">
    <property type="entry name" value="HTH_MARR"/>
    <property type="match status" value="1"/>
</dbReference>
<dbReference type="PROSITE" id="PS50995">
    <property type="entry name" value="HTH_MARR_2"/>
    <property type="match status" value="1"/>
</dbReference>
<dbReference type="GO" id="GO:0008080">
    <property type="term" value="F:N-acetyltransferase activity"/>
    <property type="evidence" value="ECO:0007669"/>
    <property type="project" value="InterPro"/>
</dbReference>
<dbReference type="EMBL" id="JAGSGD010000001">
    <property type="protein sequence ID" value="MBR7618080.1"/>
    <property type="molecule type" value="Genomic_DNA"/>
</dbReference>
<dbReference type="InterPro" id="IPR050769">
    <property type="entry name" value="NAT_camello-type"/>
</dbReference>
<organism evidence="4 5">
    <name type="scientific">Phenylobacterium glaciei</name>
    <dbReference type="NCBI Taxonomy" id="2803784"/>
    <lineage>
        <taxon>Bacteria</taxon>
        <taxon>Pseudomonadati</taxon>
        <taxon>Pseudomonadota</taxon>
        <taxon>Alphaproteobacteria</taxon>
        <taxon>Caulobacterales</taxon>
        <taxon>Caulobacteraceae</taxon>
        <taxon>Phenylobacterium</taxon>
    </lineage>
</organism>
<evidence type="ECO:0000313" key="4">
    <source>
        <dbReference type="EMBL" id="MBR7618080.1"/>
    </source>
</evidence>
<sequence>MTPDPIAAIRGFNRFYTRTIGVLEEAYLGTPLSVAEGRVLYEIAKAPEGLTPKAISGVTGLDAGYLSRILKRFEREALTTRAPSPEDGRSITITLAAKGAEIFSGLDAASNQVVERIIAGLDDGQRGRLTRAMTEVRSLLDPGPAPEVILRPHRPGDMGWIIEQHGEVYTREYGWDSRIESLTARVCADFLANFDPTLEHCWIAERGGERLGSIFLVKGEAPGQAKLRLLMLTPAARGLGLGKRLVAECVAFAQAAGYAEVVLWTHAVLTAARGIYAAAGFEMIDSWTHADLGPEQVSETWRLTL</sequence>
<gene>
    <name evidence="4" type="ORF">JKL49_01660</name>
</gene>
<dbReference type="GO" id="GO:0003700">
    <property type="term" value="F:DNA-binding transcription factor activity"/>
    <property type="evidence" value="ECO:0007669"/>
    <property type="project" value="InterPro"/>
</dbReference>
<dbReference type="InterPro" id="IPR036390">
    <property type="entry name" value="WH_DNA-bd_sf"/>
</dbReference>
<dbReference type="Pfam" id="PF00583">
    <property type="entry name" value="Acetyltransf_1"/>
    <property type="match status" value="1"/>
</dbReference>
<evidence type="ECO:0000259" key="3">
    <source>
        <dbReference type="PROSITE" id="PS51186"/>
    </source>
</evidence>
<dbReference type="SUPFAM" id="SSF46785">
    <property type="entry name" value="Winged helix' DNA-binding domain"/>
    <property type="match status" value="1"/>
</dbReference>
<dbReference type="PROSITE" id="PS51186">
    <property type="entry name" value="GNAT"/>
    <property type="match status" value="1"/>
</dbReference>
<dbReference type="SUPFAM" id="SSF55729">
    <property type="entry name" value="Acyl-CoA N-acyltransferases (Nat)"/>
    <property type="match status" value="1"/>
</dbReference>
<dbReference type="InterPro" id="IPR000182">
    <property type="entry name" value="GNAT_dom"/>
</dbReference>
<evidence type="ECO:0000313" key="5">
    <source>
        <dbReference type="Proteomes" id="UP000622580"/>
    </source>
</evidence>
<dbReference type="InterPro" id="IPR036388">
    <property type="entry name" value="WH-like_DNA-bd_sf"/>
</dbReference>
<protein>
    <submittedName>
        <fullName evidence="4">MarR family transcriptional regulator</fullName>
    </submittedName>
</protein>
<name>A0A941CWV7_9CAUL</name>
<dbReference type="Pfam" id="PF12802">
    <property type="entry name" value="MarR_2"/>
    <property type="match status" value="1"/>
</dbReference>
<feature type="domain" description="N-acetyltransferase" evidence="3">
    <location>
        <begin position="148"/>
        <end position="304"/>
    </location>
</feature>
<dbReference type="PANTHER" id="PTHR13947">
    <property type="entry name" value="GNAT FAMILY N-ACETYLTRANSFERASE"/>
    <property type="match status" value="1"/>
</dbReference>
<dbReference type="Gene3D" id="3.40.630.30">
    <property type="match status" value="1"/>
</dbReference>
<dbReference type="AlphaFoldDB" id="A0A941CWV7"/>